<accession>A0A2R8FAZ1</accession>
<feature type="domain" description="DUF562" evidence="3">
    <location>
        <begin position="450"/>
        <end position="594"/>
    </location>
</feature>
<evidence type="ECO:0000259" key="3">
    <source>
        <dbReference type="Pfam" id="PF04763"/>
    </source>
</evidence>
<dbReference type="OrthoDB" id="19314at2"/>
<feature type="domain" description="DUF575" evidence="2">
    <location>
        <begin position="65"/>
        <end position="163"/>
    </location>
</feature>
<dbReference type="Proteomes" id="UP000244926">
    <property type="component" value="Chromosome I"/>
</dbReference>
<dbReference type="InterPro" id="IPR006835">
    <property type="entry name" value="DUF575"/>
</dbReference>
<proteinExistence type="predicted"/>
<name>A0A2R8FAZ1_9CHLA</name>
<dbReference type="KEGG" id="csee:C10C_0422"/>
<organism evidence="4 5">
    <name type="scientific">Chlamydia serpentis</name>
    <dbReference type="NCBI Taxonomy" id="1967782"/>
    <lineage>
        <taxon>Bacteria</taxon>
        <taxon>Pseudomonadati</taxon>
        <taxon>Chlamydiota</taxon>
        <taxon>Chlamydiia</taxon>
        <taxon>Chlamydiales</taxon>
        <taxon>Chlamydiaceae</taxon>
        <taxon>Chlamydia/Chlamydophila group</taxon>
        <taxon>Chlamydia</taxon>
    </lineage>
</organism>
<reference evidence="5" key="1">
    <citation type="submission" date="2017-11" db="EMBL/GenBank/DDBJ databases">
        <authorList>
            <person name="Seth-Smith MB H."/>
        </authorList>
    </citation>
    <scope>NUCLEOTIDE SEQUENCE [LARGE SCALE GENOMIC DNA]</scope>
</reference>
<keyword evidence="1" id="KW-1133">Transmembrane helix</keyword>
<dbReference type="Pfam" id="PF04746">
    <property type="entry name" value="DUF575"/>
    <property type="match status" value="1"/>
</dbReference>
<keyword evidence="5" id="KW-1185">Reference proteome</keyword>
<dbReference type="EMBL" id="LT993738">
    <property type="protein sequence ID" value="SPN73589.1"/>
    <property type="molecule type" value="Genomic_DNA"/>
</dbReference>
<evidence type="ECO:0000313" key="5">
    <source>
        <dbReference type="Proteomes" id="UP000244926"/>
    </source>
</evidence>
<gene>
    <name evidence="4" type="ORF">C10C_0422</name>
</gene>
<evidence type="ECO:0000259" key="2">
    <source>
        <dbReference type="Pfam" id="PF04746"/>
    </source>
</evidence>
<evidence type="ECO:0000256" key="1">
    <source>
        <dbReference type="SAM" id="Phobius"/>
    </source>
</evidence>
<sequence length="713" mass="80662">MPPCIIVTGYLIKFLLDEGNHRTHCIKSLFYLRFWFLSLYKIFCVVACSFISSWFSVVRQHFIRAFDFTRPLCSRITDFALGVIKAIPVVGHVIIGVEWLISSCRERVVRKTKFTSEVASILKVEKTQGRDYLLPLERYLSSVRVSVSEEDLGKVHGKLPENPSANVTSREILNLPMYQEFCDLTKTFGVVRKRVAQAYRGVKQLEIKGLALVGVALLDQEETINFVRLANGVQEQYPNTSIDLYLIRTVEGNEDCIVSKERMAALRSLGLDPKIKIRSIPRPCLSLSSPESLPMGSSSYSLMISYYGKEQPLKKQTEIQGILNLPLEDIRCIAVKNQENASFPDFCFSKSMPWTDEDHLAVYSALSEPYPKHSLVTLGLEASASGLLLDPFRVHAPLSRSHSCPSYLLDIQDEELRRLILAAFLDPYNISNQEFRSVSINFGSSPSGKRWLDFLKRVLQSEDTQHVVVVCNDPQLSATGFTPEAVSELANELKESGYSCLDITSVNAEGIFVRQSLVLNDNPNARSYTVILTDLAAGSGDIRSLQLASDRILVSTALDAADACAAGCKILEYEDPNESWAQEIERFYQEVEQEEKPSGMIVPRDYFRARVCERIASERNFLFILDSAIKQAMWREKVDNLMLIELEVLRVSLILEAYVKNYINIGGTQRAEKSIQLFINCNELDQVIQQVCYPPEEDDSDSEESFLEKFWKE</sequence>
<dbReference type="InterPro" id="IPR006850">
    <property type="entry name" value="DUF562"/>
</dbReference>
<dbReference type="AlphaFoldDB" id="A0A2R8FAZ1"/>
<keyword evidence="1" id="KW-0812">Transmembrane</keyword>
<evidence type="ECO:0000313" key="4">
    <source>
        <dbReference type="EMBL" id="SPN73589.1"/>
    </source>
</evidence>
<protein>
    <submittedName>
        <fullName evidence="4">Uncharacterized protein</fullName>
    </submittedName>
</protein>
<feature type="transmembrane region" description="Helical" evidence="1">
    <location>
        <begin position="39"/>
        <end position="58"/>
    </location>
</feature>
<keyword evidence="1" id="KW-0472">Membrane</keyword>
<dbReference type="Pfam" id="PF04763">
    <property type="entry name" value="DUF562"/>
    <property type="match status" value="1"/>
</dbReference>
<feature type="transmembrane region" description="Helical" evidence="1">
    <location>
        <begin position="79"/>
        <end position="101"/>
    </location>
</feature>